<feature type="region of interest" description="Disordered" evidence="1">
    <location>
        <begin position="174"/>
        <end position="212"/>
    </location>
</feature>
<evidence type="ECO:0000256" key="1">
    <source>
        <dbReference type="SAM" id="MobiDB-lite"/>
    </source>
</evidence>
<reference evidence="2" key="1">
    <citation type="submission" date="2021-06" db="EMBL/GenBank/DDBJ databases">
        <title>Comparative genomics, transcriptomics and evolutionary studies reveal genomic signatures of adaptation to plant cell wall in hemibiotrophic fungi.</title>
        <authorList>
            <consortium name="DOE Joint Genome Institute"/>
            <person name="Baroncelli R."/>
            <person name="Diaz J.F."/>
            <person name="Benocci T."/>
            <person name="Peng M."/>
            <person name="Battaglia E."/>
            <person name="Haridas S."/>
            <person name="Andreopoulos W."/>
            <person name="Labutti K."/>
            <person name="Pangilinan J."/>
            <person name="Floch G.L."/>
            <person name="Makela M.R."/>
            <person name="Henrissat B."/>
            <person name="Grigoriev I.V."/>
            <person name="Crouch J.A."/>
            <person name="De Vries R.P."/>
            <person name="Sukno S.A."/>
            <person name="Thon M.R."/>
        </authorList>
    </citation>
    <scope>NUCLEOTIDE SEQUENCE</scope>
    <source>
        <strain evidence="2">MAFF235873</strain>
    </source>
</reference>
<organism evidence="2 3">
    <name type="scientific">Colletotrichum zoysiae</name>
    <dbReference type="NCBI Taxonomy" id="1216348"/>
    <lineage>
        <taxon>Eukaryota</taxon>
        <taxon>Fungi</taxon>
        <taxon>Dikarya</taxon>
        <taxon>Ascomycota</taxon>
        <taxon>Pezizomycotina</taxon>
        <taxon>Sordariomycetes</taxon>
        <taxon>Hypocreomycetidae</taxon>
        <taxon>Glomerellales</taxon>
        <taxon>Glomerellaceae</taxon>
        <taxon>Colletotrichum</taxon>
        <taxon>Colletotrichum graminicola species complex</taxon>
    </lineage>
</organism>
<comment type="caution">
    <text evidence="2">The sequence shown here is derived from an EMBL/GenBank/DDBJ whole genome shotgun (WGS) entry which is preliminary data.</text>
</comment>
<proteinExistence type="predicted"/>
<dbReference type="AlphaFoldDB" id="A0AAD9HG95"/>
<accession>A0AAD9HG95</accession>
<protein>
    <submittedName>
        <fullName evidence="2">Uncharacterized protein</fullName>
    </submittedName>
</protein>
<sequence length="212" mass="23781">MVTYRFLQLFVHAEKIPAVRSTTAFWQSTQASLFGPLSIPFVSGRQPRSRKSGKQDRTCHDDQHSKPLKRAIKRRLHDHASIYTIGGSGWLVNRIVKIRMRLAGVPCGPCGMTGMTGMTGQGRTSGAASGKMHDDGTKGTRRRNQTNTDVQWIGMHNRSPPRLRLMHRSSWLSRLPCNREPRQVKTHPGSRYQAKTGSGARNRRTQSARPAN</sequence>
<feature type="region of interest" description="Disordered" evidence="1">
    <location>
        <begin position="42"/>
        <end position="67"/>
    </location>
</feature>
<feature type="compositionally biased region" description="Basic and acidic residues" evidence="1">
    <location>
        <begin position="53"/>
        <end position="65"/>
    </location>
</feature>
<name>A0AAD9HG95_9PEZI</name>
<evidence type="ECO:0000313" key="3">
    <source>
        <dbReference type="Proteomes" id="UP001232148"/>
    </source>
</evidence>
<dbReference type="EMBL" id="MU842879">
    <property type="protein sequence ID" value="KAK2028345.1"/>
    <property type="molecule type" value="Genomic_DNA"/>
</dbReference>
<feature type="region of interest" description="Disordered" evidence="1">
    <location>
        <begin position="122"/>
        <end position="147"/>
    </location>
</feature>
<gene>
    <name evidence="2" type="ORF">LX32DRAFT_403157</name>
</gene>
<dbReference type="Proteomes" id="UP001232148">
    <property type="component" value="Unassembled WGS sequence"/>
</dbReference>
<keyword evidence="3" id="KW-1185">Reference proteome</keyword>
<evidence type="ECO:0000313" key="2">
    <source>
        <dbReference type="EMBL" id="KAK2028345.1"/>
    </source>
</evidence>